<comment type="induction">
    <text evidence="14">Expressed in the late phase of the viral replicative cycle.</text>
</comment>
<evidence type="ECO:0000256" key="5">
    <source>
        <dbReference type="ARBA" id="ARBA00022586"/>
    </source>
</evidence>
<feature type="modified residue" description="Phosphotyrosine; by host" evidence="14">
    <location>
        <position position="666"/>
    </location>
</feature>
<feature type="region of interest" description="Disordered" evidence="15">
    <location>
        <begin position="1"/>
        <end position="79"/>
    </location>
</feature>
<dbReference type="GO" id="GO:0039606">
    <property type="term" value="P:symbiont-mediated suppression of host translation initiation"/>
    <property type="evidence" value="ECO:0007669"/>
    <property type="project" value="UniProtKB-KW"/>
</dbReference>
<dbReference type="InterPro" id="IPR003381">
    <property type="entry name" value="L4"/>
</dbReference>
<dbReference type="KEGG" id="vg:26100540"/>
<dbReference type="GO" id="GO:0003723">
    <property type="term" value="F:RNA binding"/>
    <property type="evidence" value="ECO:0007669"/>
    <property type="project" value="UniProtKB-UniRule"/>
</dbReference>
<keyword evidence="12 14" id="KW-1262">Eukaryotic host gene expression shutoff by virus</keyword>
<feature type="compositionally biased region" description="Basic and acidic residues" evidence="15">
    <location>
        <begin position="766"/>
        <end position="780"/>
    </location>
</feature>
<keyword evidence="10 14" id="KW-0143">Chaperone</keyword>
<evidence type="ECO:0000256" key="6">
    <source>
        <dbReference type="ARBA" id="ARBA00022809"/>
    </source>
</evidence>
<sequence>MELEPAAESNNLTSPHFYENKDALTEATGSAVEQDVGYASPPETAEEEKDDKNLSSPQKDKQQDDKTQENEEDVSFHDDYLGKGEDVLLKHIRRQSAIVENAISEKTEIPVSVYDLSLAYEQSLFSPRVPPKRQPNGTCEPNPRLNFYPAFAVPEVLATYHIFFKNHKIPVSCRANRSEADAQLSLGPGARIPDFASLEEVPKIFEGLGDEKRAANALQENTESFSALVELANDNARLAVLKRSVEVTHFAYPAVNLPPKVMNTVMNCLLVKRAKPLGEGEQEEEDSDEGKPAVTDEELSRWLRTTDPAELENRRKLMTAVILVTAELECLSRFFTDTETIRKVEETLHYTFRHGYVKQACKISNVELSNLVSYLGILHENRLGQNVLHATLKGEARRDYIRDCVYLFLCFTWQSAMGVWQQCLEDDNLRELQKLLNRERRDLWTGFDERTVAKDLANIIFPSRLVRTLQNGLPDFMSQSMIQNFRSFILERSGILPSMSCALPSDFIPLTFRECPPPLWSHCYLFQLANFFAFHSDVVADVTGEGLMECHCRCNLCTPHRSLVCNTALLNETQVIGTFEIQGPSESNKGAAGLKLTPGLWTSAYLRKFVPVDYHAHEIRFYEDQSGPPKAELSACVITQSSIVAQLQAINEARRNFLLKKGKGVYLDPQTGEELNTTPSPVAGVSHNATKEEVRRPPALQSSHSKATQTEESPGDRGTMERGGGLGESGRGRHGRGMGQPSQRRGRGRGRDRGSIRRKTLTGETSFKRYYDLRSAHSQS</sequence>
<dbReference type="Pfam" id="PF02438">
    <property type="entry name" value="Adeno_100"/>
    <property type="match status" value="1"/>
</dbReference>
<feature type="modified residue" description="Phosphotyrosine; by host" evidence="14">
    <location>
        <position position="350"/>
    </location>
</feature>
<comment type="similarity">
    <text evidence="14">Belongs to the adenoviridae shutoff protein family.</text>
</comment>
<keyword evidence="13 14" id="KW-1075">Inhibition of eukaryotic host translation factors by virus</keyword>
<evidence type="ECO:0000256" key="12">
    <source>
        <dbReference type="ARBA" id="ARBA00023247"/>
    </source>
</evidence>
<protein>
    <recommendedName>
        <fullName evidence="14">Shutoff protein</fullName>
    </recommendedName>
    <alternativeName>
        <fullName evidence="14">100 kDa protein</fullName>
        <shortName evidence="14">p100K</shortName>
    </alternativeName>
    <alternativeName>
        <fullName evidence="14">100K-chaperone protein</fullName>
    </alternativeName>
    <alternativeName>
        <fullName evidence="14">L4-100K</fullName>
    </alternativeName>
    <alternativeName>
        <fullName evidence="14">Shutoff protein 100K</fullName>
    </alternativeName>
</protein>
<evidence type="ECO:0000256" key="15">
    <source>
        <dbReference type="SAM" id="MobiDB-lite"/>
    </source>
</evidence>
<dbReference type="GO" id="GO:0043657">
    <property type="term" value="C:host cell"/>
    <property type="evidence" value="ECO:0007669"/>
    <property type="project" value="GOC"/>
</dbReference>
<keyword evidence="9 14" id="KW-1190">Host gene expression shutoff by virus</keyword>
<organism evidence="16 17">
    <name type="scientific">Simian adenovirus 13</name>
    <dbReference type="NCBI Taxonomy" id="38432"/>
    <lineage>
        <taxon>Viruses</taxon>
        <taxon>Varidnaviria</taxon>
        <taxon>Bamfordvirae</taxon>
        <taxon>Preplasmiviricota</taxon>
        <taxon>Polisuviricotina</taxon>
        <taxon>Pharingeaviricetes</taxon>
        <taxon>Rowavirales</taxon>
        <taxon>Adenoviridae</taxon>
        <taxon>Mastadenovirus</taxon>
        <taxon>Mastadenovirus macacae</taxon>
        <taxon>Simian mastadenovirus D</taxon>
    </lineage>
</organism>
<comment type="subcellular location">
    <subcellularLocation>
        <location evidence="14">Host cytoplasm</location>
    </subcellularLocation>
</comment>
<dbReference type="EMBL" id="KP329563">
    <property type="protein sequence ID" value="ALE30367.1"/>
    <property type="molecule type" value="Genomic_DNA"/>
</dbReference>
<evidence type="ECO:0000256" key="13">
    <source>
        <dbReference type="ARBA" id="ARBA00023325"/>
    </source>
</evidence>
<keyword evidence="2 14" id="KW-0488">Methylation</keyword>
<dbReference type="GO" id="GO:0030430">
    <property type="term" value="C:host cell cytoplasm"/>
    <property type="evidence" value="ECO:0007669"/>
    <property type="project" value="UniProtKB-SubCell"/>
</dbReference>
<evidence type="ECO:0000256" key="7">
    <source>
        <dbReference type="ARBA" id="ARBA00022884"/>
    </source>
</evidence>
<feature type="region of interest" description="Binding to host EIF4G" evidence="14">
    <location>
        <begin position="265"/>
        <end position="330"/>
    </location>
</feature>
<gene>
    <name evidence="14" type="primary">L4</name>
</gene>
<evidence type="ECO:0000256" key="8">
    <source>
        <dbReference type="ARBA" id="ARBA00022921"/>
    </source>
</evidence>
<evidence type="ECO:0000256" key="1">
    <source>
        <dbReference type="ARBA" id="ARBA00022448"/>
    </source>
</evidence>
<evidence type="ECO:0000256" key="14">
    <source>
        <dbReference type="HAMAP-Rule" id="MF_04060"/>
    </source>
</evidence>
<keyword evidence="17" id="KW-1185">Reference proteome</keyword>
<evidence type="ECO:0000256" key="10">
    <source>
        <dbReference type="ARBA" id="ARBA00023186"/>
    </source>
</evidence>
<proteinExistence type="evidence at transcript level"/>
<keyword evidence="5 14" id="KW-1155">Translational shunt</keyword>
<feature type="region of interest" description="Disordered" evidence="15">
    <location>
        <begin position="670"/>
        <end position="780"/>
    </location>
</feature>
<dbReference type="HAMAP" id="MF_04060">
    <property type="entry name" value="ADV_SHUT"/>
    <property type="match status" value="1"/>
</dbReference>
<dbReference type="GO" id="GO:0019060">
    <property type="term" value="P:intracellular transport of viral protein in host cell"/>
    <property type="evidence" value="ECO:0007669"/>
    <property type="project" value="UniProtKB-UniRule"/>
</dbReference>
<feature type="region of interest" description="Disordered" evidence="15">
    <location>
        <begin position="277"/>
        <end position="299"/>
    </location>
</feature>
<keyword evidence="1 14" id="KW-0813">Transport</keyword>
<feature type="compositionally biased region" description="Basic and acidic residues" evidence="15">
    <location>
        <begin position="50"/>
        <end position="79"/>
    </location>
</feature>
<name>A0A0M4NHJ5_9ADEN</name>
<dbReference type="RefSeq" id="YP_009174022.1">
    <property type="nucleotide sequence ID" value="NC_028103.1"/>
</dbReference>
<dbReference type="GO" id="GO:0039704">
    <property type="term" value="P:viral translational shunt"/>
    <property type="evidence" value="ECO:0007669"/>
    <property type="project" value="UniProtKB-UniRule"/>
</dbReference>
<comment type="function">
    <text evidence="14">Protein that inhibits host translation while promoting late viral translation by ribosome shunting. Blocks host cap-dependent translation by binding to eIF4G, displacing MKNK1 from cap initiation complexes and preventing EIF4E phosphorylation. Binds to the tripartite leader sequence of viral late mRNAs and recruits host eIF4G, PABPC1/poly-A binding protein and 40S ribosomes subunits on viral mRNAs, allowing ribosome shunting and efficient translation of late viral mRNAs even though conventional translation via ribosome scanning from the cap has been shut off in the host cell. During assembly, acts as a chaperone protein that helps hexon proteins assembly into trimers.</text>
</comment>
<comment type="PTM">
    <text evidence="14">Methylated. Asymmetric dimethylation by host PRMT1 of the Arg/Gly-rich region may regulate shutoff protein binding to hexon and promote the capsid assembly in the nucleus.</text>
</comment>
<dbReference type="OrthoDB" id="2556at10239"/>
<evidence type="ECO:0000256" key="3">
    <source>
        <dbReference type="ARBA" id="ARBA00022553"/>
    </source>
</evidence>
<evidence type="ECO:0000256" key="11">
    <source>
        <dbReference type="ARBA" id="ARBA00023200"/>
    </source>
</evidence>
<keyword evidence="8 14" id="KW-0426">Late protein</keyword>
<dbReference type="GO" id="GO:0039657">
    <property type="term" value="P:symbiont-mediated suppression of host gene expression"/>
    <property type="evidence" value="ECO:0007669"/>
    <property type="project" value="UniProtKB-UniRule"/>
</dbReference>
<evidence type="ECO:0000256" key="2">
    <source>
        <dbReference type="ARBA" id="ARBA00022481"/>
    </source>
</evidence>
<comment type="miscellaneous">
    <text evidence="14">All late proteins expressed from the major late promoter are produced by alternative splicing and alternative polyadenylation of the same gene giving rise to non-overlapping ORFs. A leader sequence is present in the N-terminus of all these mRNAs and is recognized by the viral shutoff protein to provide expression although conventional translation via ribosome scanning from the cap has been shut off in the host cell.</text>
</comment>
<evidence type="ECO:0000256" key="9">
    <source>
        <dbReference type="ARBA" id="ARBA00022995"/>
    </source>
</evidence>
<comment type="PTM">
    <text evidence="14">Might be cleaved by the viral protease.</text>
</comment>
<reference evidence="16 17" key="1">
    <citation type="journal article" date="2015" name="Arch. Virol.">
        <title>Taxonomy proposal for Old World monkey adenoviruses: characterisation of several non-human, non-ape primate adenovirus lineages.</title>
        <authorList>
            <person name="Panto L."/>
            <person name="Podgorski I.I."/>
            <person name="Janoska M."/>
            <person name="Marko O."/>
            <person name="Harrach B."/>
        </authorList>
    </citation>
    <scope>NUCLEOTIDE SEQUENCE [LARGE SCALE GENOMIC DNA]</scope>
    <source>
        <strain evidence="16">P-9</strain>
    </source>
</reference>
<evidence type="ECO:0000313" key="17">
    <source>
        <dbReference type="Proteomes" id="UP000099964"/>
    </source>
</evidence>
<keyword evidence="11 14" id="KW-1035">Host cytoplasm</keyword>
<keyword evidence="4 14" id="KW-0945">Host-virus interaction</keyword>
<comment type="subunit">
    <text evidence="14">Monomer. Interacts with hexon protein; this interaction allows chaperoning and trimerization of hexon proteins. Interacts (via N-terminus) with host initiation factor EIF4G (via C-terminus). Interacts (via RRM domain) with viral mRNAs that contain the tripartite leader; this interaction allows ribosome shunting and expression of viral late mRNAs.</text>
</comment>
<evidence type="ECO:0000256" key="4">
    <source>
        <dbReference type="ARBA" id="ARBA00022581"/>
    </source>
</evidence>
<dbReference type="Proteomes" id="UP000099964">
    <property type="component" value="Segment"/>
</dbReference>
<comment type="PTM">
    <text evidence="14">Phosphorylated. Tyrosine phosphorylation enhances preferential binding to tripartite leader mRNAs and allows ribosome shunting.</text>
</comment>
<keyword evidence="6 14" id="KW-1193">Eukaryotic host translation shutoff by virus</keyword>
<keyword evidence="7 14" id="KW-0694">RNA-binding</keyword>
<feature type="compositionally biased region" description="Polar residues" evidence="15">
    <location>
        <begin position="700"/>
        <end position="712"/>
    </location>
</feature>
<keyword evidence="3 14" id="KW-0597">Phosphoprotein</keyword>
<accession>A0A0M4NHJ5</accession>
<evidence type="ECO:0000313" key="16">
    <source>
        <dbReference type="EMBL" id="ALE30367.1"/>
    </source>
</evidence>